<dbReference type="Proteomes" id="UP000236736">
    <property type="component" value="Unassembled WGS sequence"/>
</dbReference>
<dbReference type="AlphaFoldDB" id="A0A1H6ATL2"/>
<evidence type="ECO:0000313" key="2">
    <source>
        <dbReference type="Proteomes" id="UP000236736"/>
    </source>
</evidence>
<feature type="non-terminal residue" evidence="1">
    <location>
        <position position="1"/>
    </location>
</feature>
<protein>
    <submittedName>
        <fullName evidence="1">Uncharacterized protein</fullName>
    </submittedName>
</protein>
<gene>
    <name evidence="1" type="ORF">SAMN03080598_04316</name>
</gene>
<dbReference type="EMBL" id="FNVR01000066">
    <property type="protein sequence ID" value="SEG51911.1"/>
    <property type="molecule type" value="Genomic_DNA"/>
</dbReference>
<proteinExistence type="predicted"/>
<keyword evidence="2" id="KW-1185">Reference proteome</keyword>
<evidence type="ECO:0000313" key="1">
    <source>
        <dbReference type="EMBL" id="SEG51911.1"/>
    </source>
</evidence>
<name>A0A1H6ATL2_9BACT</name>
<accession>A0A1H6ATL2</accession>
<reference evidence="2" key="1">
    <citation type="submission" date="2016-10" db="EMBL/GenBank/DDBJ databases">
        <authorList>
            <person name="Varghese N."/>
            <person name="Submissions S."/>
        </authorList>
    </citation>
    <scope>NUCLEOTIDE SEQUENCE [LARGE SCALE GENOMIC DNA]</scope>
    <source>
        <strain evidence="2">DSM 17298</strain>
    </source>
</reference>
<sequence>DAVARTDTESQIFLPTGNWYYQLLVKTGDLTLEAPCEWETITHCAVRGLG</sequence>
<organism evidence="1 2">
    <name type="scientific">Algoriphagus boritolerans DSM 17298 = JCM 18970</name>
    <dbReference type="NCBI Taxonomy" id="1120964"/>
    <lineage>
        <taxon>Bacteria</taxon>
        <taxon>Pseudomonadati</taxon>
        <taxon>Bacteroidota</taxon>
        <taxon>Cytophagia</taxon>
        <taxon>Cytophagales</taxon>
        <taxon>Cyclobacteriaceae</taxon>
        <taxon>Algoriphagus</taxon>
    </lineage>
</organism>